<dbReference type="Gene3D" id="3.55.50.30">
    <property type="match status" value="1"/>
</dbReference>
<accession>A0ABD7W5K4</accession>
<sequence length="76" mass="8421">MLHHCELRYQFSRFDETAQQLAQGTGCFIRIDLSRTAPVRGNPVKGRMTIRDALCTALAGAGLKVTEQQADSITVR</sequence>
<dbReference type="AlphaFoldDB" id="A0ABD7W5K4"/>
<name>A0ABD7W5K4_ECOLX</name>
<gene>
    <name evidence="1" type="ORF">IDONEFKE_00560</name>
</gene>
<evidence type="ECO:0000313" key="1">
    <source>
        <dbReference type="EMBL" id="VZR28741.1"/>
    </source>
</evidence>
<organism evidence="1 2">
    <name type="scientific">Escherichia coli</name>
    <dbReference type="NCBI Taxonomy" id="562"/>
    <lineage>
        <taxon>Bacteria</taxon>
        <taxon>Pseudomonadati</taxon>
        <taxon>Pseudomonadota</taxon>
        <taxon>Gammaproteobacteria</taxon>
        <taxon>Enterobacterales</taxon>
        <taxon>Enterobacteriaceae</taxon>
        <taxon>Escherichia</taxon>
    </lineage>
</organism>
<reference evidence="1 2" key="1">
    <citation type="submission" date="2019-11" db="EMBL/GenBank/DDBJ databases">
        <authorList>
            <person name="Haines EK M."/>
        </authorList>
    </citation>
    <scope>NUCLEOTIDE SEQUENCE [LARGE SCALE GENOMIC DNA]</scope>
    <source>
        <strain evidence="1">KR2729</strain>
    </source>
</reference>
<dbReference type="EMBL" id="CACRYR010000111">
    <property type="protein sequence ID" value="VZR28741.1"/>
    <property type="molecule type" value="Genomic_DNA"/>
</dbReference>
<dbReference type="Proteomes" id="UP000629265">
    <property type="component" value="Unassembled WGS sequence"/>
</dbReference>
<proteinExistence type="predicted"/>
<protein>
    <submittedName>
        <fullName evidence="1">Uncharacterized protein</fullName>
    </submittedName>
</protein>
<evidence type="ECO:0000313" key="2">
    <source>
        <dbReference type="Proteomes" id="UP000629265"/>
    </source>
</evidence>
<comment type="caution">
    <text evidence="1">The sequence shown here is derived from an EMBL/GenBank/DDBJ whole genome shotgun (WGS) entry which is preliminary data.</text>
</comment>